<organism evidence="2 3">
    <name type="scientific">Pseudocohnilembus persalinus</name>
    <name type="common">Ciliate</name>
    <dbReference type="NCBI Taxonomy" id="266149"/>
    <lineage>
        <taxon>Eukaryota</taxon>
        <taxon>Sar</taxon>
        <taxon>Alveolata</taxon>
        <taxon>Ciliophora</taxon>
        <taxon>Intramacronucleata</taxon>
        <taxon>Oligohymenophorea</taxon>
        <taxon>Scuticociliatia</taxon>
        <taxon>Philasterida</taxon>
        <taxon>Pseudocohnilembidae</taxon>
        <taxon>Pseudocohnilembus</taxon>
    </lineage>
</organism>
<reference evidence="2 3" key="1">
    <citation type="journal article" date="2015" name="Sci. Rep.">
        <title>Genome of the facultative scuticociliatosis pathogen Pseudocohnilembus persalinus provides insight into its virulence through horizontal gene transfer.</title>
        <authorList>
            <person name="Xiong J."/>
            <person name="Wang G."/>
            <person name="Cheng J."/>
            <person name="Tian M."/>
            <person name="Pan X."/>
            <person name="Warren A."/>
            <person name="Jiang C."/>
            <person name="Yuan D."/>
            <person name="Miao W."/>
        </authorList>
    </citation>
    <scope>NUCLEOTIDE SEQUENCE [LARGE SCALE GENOMIC DNA]</scope>
    <source>
        <strain evidence="2">36N120E</strain>
    </source>
</reference>
<evidence type="ECO:0000313" key="3">
    <source>
        <dbReference type="Proteomes" id="UP000054937"/>
    </source>
</evidence>
<proteinExistence type="predicted"/>
<feature type="region of interest" description="Disordered" evidence="1">
    <location>
        <begin position="271"/>
        <end position="316"/>
    </location>
</feature>
<name>A0A0V0QHI9_PSEPJ</name>
<feature type="compositionally biased region" description="Basic residues" evidence="1">
    <location>
        <begin position="287"/>
        <end position="297"/>
    </location>
</feature>
<dbReference type="AlphaFoldDB" id="A0A0V0QHI9"/>
<keyword evidence="3" id="KW-1185">Reference proteome</keyword>
<protein>
    <submittedName>
        <fullName evidence="2">Uncharacterized protein</fullName>
    </submittedName>
</protein>
<sequence>MQNQQRFEFQNQNQNSNLNSNYLPYKQMESSFSLENNTSNQFQNEKKLTLSQSVQNDLSYNQLHEIQQQNFLQMRNSFQRDYINLPFSQSFQSTQNSNLNINNINEQKNNTDQCQRNQQKQAQFHQQQYKQIQCNQQETSNNNHFSQLFQQEIQQFELHKKSSQLNKDFENTNTVQQQQQIQMPKQNQQININSQQFAPILNSSNQQQEQINYNIQQKQDNLDNLRYHKYINNIEHENENKSNQNTQNQFKTKHNTNKMNCQTQNNQIKIKKEDQSQEFHSQEQKYPKKQKYKKKQKSQNSLPKIKFEQKSHSCTKNQTNLERKKIKKQKLSKKKIIQKLNAPLLNQYSSASLPSQTFSLNQLQSLQYQQQVIQDTQSNVEKGELMKVKKNIWKNFSRLILSYINENSQQLKNALNKQFSEKETNEFFTSFKYSIKKLKISNKIQFLKLFFPAEKQLNQKSNHHSIVNKKFLRIISYHFIKSELLQSCLGHSRIQNWPIFFSQRHEILNILKMYVTYK</sequence>
<comment type="caution">
    <text evidence="2">The sequence shown here is derived from an EMBL/GenBank/DDBJ whole genome shotgun (WGS) entry which is preliminary data.</text>
</comment>
<gene>
    <name evidence="2" type="ORF">PPERSA_03722</name>
</gene>
<feature type="compositionally biased region" description="Basic and acidic residues" evidence="1">
    <location>
        <begin position="271"/>
        <end position="286"/>
    </location>
</feature>
<accession>A0A0V0QHI9</accession>
<dbReference type="OMA" id="PYKQMES"/>
<dbReference type="EMBL" id="LDAU01000168">
    <property type="protein sequence ID" value="KRX01638.1"/>
    <property type="molecule type" value="Genomic_DNA"/>
</dbReference>
<evidence type="ECO:0000313" key="2">
    <source>
        <dbReference type="EMBL" id="KRX01638.1"/>
    </source>
</evidence>
<dbReference type="Proteomes" id="UP000054937">
    <property type="component" value="Unassembled WGS sequence"/>
</dbReference>
<evidence type="ECO:0000256" key="1">
    <source>
        <dbReference type="SAM" id="MobiDB-lite"/>
    </source>
</evidence>
<feature type="region of interest" description="Disordered" evidence="1">
    <location>
        <begin position="1"/>
        <end position="21"/>
    </location>
</feature>
<dbReference type="InParanoid" id="A0A0V0QHI9"/>